<dbReference type="PANTHER" id="PTHR22911">
    <property type="entry name" value="ACYL-MALONYL CONDENSING ENZYME-RELATED"/>
    <property type="match status" value="1"/>
</dbReference>
<feature type="transmembrane region" description="Helical" evidence="8">
    <location>
        <begin position="182"/>
        <end position="201"/>
    </location>
</feature>
<dbReference type="Pfam" id="PF00892">
    <property type="entry name" value="EamA"/>
    <property type="match status" value="1"/>
</dbReference>
<evidence type="ECO:0000256" key="5">
    <source>
        <dbReference type="ARBA" id="ARBA00022692"/>
    </source>
</evidence>
<evidence type="ECO:0000259" key="9">
    <source>
        <dbReference type="Pfam" id="PF00892"/>
    </source>
</evidence>
<dbReference type="AlphaFoldDB" id="A0A2U3B4P3"/>
<keyword evidence="5 8" id="KW-0812">Transmembrane</keyword>
<feature type="transmembrane region" description="Helical" evidence="8">
    <location>
        <begin position="107"/>
        <end position="124"/>
    </location>
</feature>
<feature type="transmembrane region" description="Helical" evidence="8">
    <location>
        <begin position="76"/>
        <end position="95"/>
    </location>
</feature>
<dbReference type="EMBL" id="QFWT01000016">
    <property type="protein sequence ID" value="PWI31760.1"/>
    <property type="molecule type" value="Genomic_DNA"/>
</dbReference>
<evidence type="ECO:0000256" key="3">
    <source>
        <dbReference type="ARBA" id="ARBA00022448"/>
    </source>
</evidence>
<feature type="domain" description="EamA" evidence="9">
    <location>
        <begin position="12"/>
        <end position="145"/>
    </location>
</feature>
<dbReference type="InterPro" id="IPR037185">
    <property type="entry name" value="EmrE-like"/>
</dbReference>
<keyword evidence="6 8" id="KW-1133">Transmembrane helix</keyword>
<feature type="transmembrane region" description="Helical" evidence="8">
    <location>
        <begin position="42"/>
        <end position="60"/>
    </location>
</feature>
<accession>A0A2U3B4P3</accession>
<feature type="transmembrane region" description="Helical" evidence="8">
    <location>
        <begin position="154"/>
        <end position="170"/>
    </location>
</feature>
<dbReference type="NCBIfam" id="TIGR00688">
    <property type="entry name" value="rarD"/>
    <property type="match status" value="1"/>
</dbReference>
<feature type="transmembrane region" description="Helical" evidence="8">
    <location>
        <begin position="273"/>
        <end position="291"/>
    </location>
</feature>
<keyword evidence="7 8" id="KW-0472">Membrane</keyword>
<evidence type="ECO:0000256" key="4">
    <source>
        <dbReference type="ARBA" id="ARBA00022475"/>
    </source>
</evidence>
<reference evidence="10 11" key="1">
    <citation type="submission" date="2018-05" db="EMBL/GenBank/DDBJ databases">
        <title>Vibrio limimaris sp. nov., isolated from marine sediment.</title>
        <authorList>
            <person name="Li C.-M."/>
        </authorList>
    </citation>
    <scope>NUCLEOTIDE SEQUENCE [LARGE SCALE GENOMIC DNA]</scope>
    <source>
        <strain evidence="10 11">E4404</strain>
    </source>
</reference>
<evidence type="ECO:0000256" key="8">
    <source>
        <dbReference type="SAM" id="Phobius"/>
    </source>
</evidence>
<dbReference type="OrthoDB" id="369870at2"/>
<dbReference type="Proteomes" id="UP000245362">
    <property type="component" value="Unassembled WGS sequence"/>
</dbReference>
<feature type="transmembrane region" description="Helical" evidence="8">
    <location>
        <begin position="131"/>
        <end position="148"/>
    </location>
</feature>
<feature type="transmembrane region" description="Helical" evidence="8">
    <location>
        <begin position="12"/>
        <end position="30"/>
    </location>
</feature>
<dbReference type="InterPro" id="IPR004626">
    <property type="entry name" value="RarD"/>
</dbReference>
<sequence length="305" mass="33569">MDMNESQRSRQGILFALGAYIMWGIAPIYFKALGAVTAPEVLSHRIIWSFFFLALLIHLGRRWKVVRDVLHSKKNLSYLLATALLIGCNWLLFIWAVNSGHMLEASLGYFINPLINVLFGMLFLQERLRSLQWLAVGLALTGVAVQVIGFGSVPVVSLGLATSFALYGLLRKKVNLDAQTGLFVETLLLLPVATCYLLFIANSPTANMVANSTSLNLLLVAAGLVTTLPLLCFNGAATRLKLSTLGFFQYIGPSLMFLLAVLVYGEAFESEKAMTFAFIWAALIVFSLDGLSHHKKIRQLAAHTE</sequence>
<evidence type="ECO:0000256" key="2">
    <source>
        <dbReference type="ARBA" id="ARBA00007362"/>
    </source>
</evidence>
<dbReference type="RefSeq" id="WP_109321296.1">
    <property type="nucleotide sequence ID" value="NZ_QFWT01000016.1"/>
</dbReference>
<name>A0A2U3B4P3_9VIBR</name>
<keyword evidence="3" id="KW-0813">Transport</keyword>
<keyword evidence="11" id="KW-1185">Reference proteome</keyword>
<gene>
    <name evidence="10" type="primary">rarD</name>
    <name evidence="10" type="ORF">DI392_19130</name>
</gene>
<evidence type="ECO:0000313" key="11">
    <source>
        <dbReference type="Proteomes" id="UP000245362"/>
    </source>
</evidence>
<proteinExistence type="inferred from homology"/>
<organism evidence="10 11">
    <name type="scientific">Vibrio albus</name>
    <dbReference type="NCBI Taxonomy" id="2200953"/>
    <lineage>
        <taxon>Bacteria</taxon>
        <taxon>Pseudomonadati</taxon>
        <taxon>Pseudomonadota</taxon>
        <taxon>Gammaproteobacteria</taxon>
        <taxon>Vibrionales</taxon>
        <taxon>Vibrionaceae</taxon>
        <taxon>Vibrio</taxon>
    </lineage>
</organism>
<evidence type="ECO:0000256" key="7">
    <source>
        <dbReference type="ARBA" id="ARBA00023136"/>
    </source>
</evidence>
<evidence type="ECO:0000256" key="1">
    <source>
        <dbReference type="ARBA" id="ARBA00004651"/>
    </source>
</evidence>
<dbReference type="InterPro" id="IPR000620">
    <property type="entry name" value="EamA_dom"/>
</dbReference>
<feature type="transmembrane region" description="Helical" evidence="8">
    <location>
        <begin position="245"/>
        <end position="267"/>
    </location>
</feature>
<dbReference type="PANTHER" id="PTHR22911:SF137">
    <property type="entry name" value="SOLUTE CARRIER FAMILY 35 MEMBER G2-RELATED"/>
    <property type="match status" value="1"/>
</dbReference>
<evidence type="ECO:0000313" key="10">
    <source>
        <dbReference type="EMBL" id="PWI31760.1"/>
    </source>
</evidence>
<dbReference type="GO" id="GO:0005886">
    <property type="term" value="C:plasma membrane"/>
    <property type="evidence" value="ECO:0007669"/>
    <property type="project" value="UniProtKB-SubCell"/>
</dbReference>
<comment type="subcellular location">
    <subcellularLocation>
        <location evidence="1">Cell membrane</location>
        <topology evidence="1">Multi-pass membrane protein</topology>
    </subcellularLocation>
</comment>
<comment type="similarity">
    <text evidence="2">Belongs to the EamA transporter family.</text>
</comment>
<feature type="transmembrane region" description="Helical" evidence="8">
    <location>
        <begin position="213"/>
        <end position="233"/>
    </location>
</feature>
<dbReference type="SUPFAM" id="SSF103481">
    <property type="entry name" value="Multidrug resistance efflux transporter EmrE"/>
    <property type="match status" value="2"/>
</dbReference>
<keyword evidence="4" id="KW-1003">Cell membrane</keyword>
<evidence type="ECO:0000256" key="6">
    <source>
        <dbReference type="ARBA" id="ARBA00022989"/>
    </source>
</evidence>
<comment type="caution">
    <text evidence="10">The sequence shown here is derived from an EMBL/GenBank/DDBJ whole genome shotgun (WGS) entry which is preliminary data.</text>
</comment>
<protein>
    <submittedName>
        <fullName evidence="10">EamA family transporter RarD</fullName>
    </submittedName>
</protein>